<evidence type="ECO:0000313" key="1">
    <source>
        <dbReference type="EMBL" id="SMF76823.1"/>
    </source>
</evidence>
<name>A0A1Y6CN85_9BACT</name>
<keyword evidence="2" id="KW-1185">Reference proteome</keyword>
<sequence>MNTITLPNASRTLDHYMKVLEKDFLILDILSKARVAKCVGPVCFLIHINSMLGNISCILVKLQGSSLKSSLLSRTLDKSSHLKALIQEVVKLKVVTFDEDFDQILRKHQIDNLKFAGSKEEIFKSVMSFLEVDRIQMVDCPSVSVRFHRSWVGY</sequence>
<gene>
    <name evidence="1" type="ORF">SAMN06296036_13069</name>
</gene>
<dbReference type="RefSeq" id="WP_132324888.1">
    <property type="nucleotide sequence ID" value="NZ_FWZT01000030.1"/>
</dbReference>
<protein>
    <submittedName>
        <fullName evidence="1">Uncharacterized protein</fullName>
    </submittedName>
</protein>
<dbReference type="Proteomes" id="UP000192907">
    <property type="component" value="Unassembled WGS sequence"/>
</dbReference>
<accession>A0A1Y6CN85</accession>
<reference evidence="2" key="1">
    <citation type="submission" date="2017-04" db="EMBL/GenBank/DDBJ databases">
        <authorList>
            <person name="Varghese N."/>
            <person name="Submissions S."/>
        </authorList>
    </citation>
    <scope>NUCLEOTIDE SEQUENCE [LARGE SCALE GENOMIC DNA]</scope>
    <source>
        <strain evidence="2">RKEM611</strain>
    </source>
</reference>
<dbReference type="EMBL" id="FWZT01000030">
    <property type="protein sequence ID" value="SMF76823.1"/>
    <property type="molecule type" value="Genomic_DNA"/>
</dbReference>
<evidence type="ECO:0000313" key="2">
    <source>
        <dbReference type="Proteomes" id="UP000192907"/>
    </source>
</evidence>
<organism evidence="1 2">
    <name type="scientific">Pseudobacteriovorax antillogorgiicola</name>
    <dbReference type="NCBI Taxonomy" id="1513793"/>
    <lineage>
        <taxon>Bacteria</taxon>
        <taxon>Pseudomonadati</taxon>
        <taxon>Bdellovibrionota</taxon>
        <taxon>Oligoflexia</taxon>
        <taxon>Oligoflexales</taxon>
        <taxon>Pseudobacteriovoracaceae</taxon>
        <taxon>Pseudobacteriovorax</taxon>
    </lineage>
</organism>
<proteinExistence type="predicted"/>
<dbReference type="AlphaFoldDB" id="A0A1Y6CN85"/>